<name>A0A383EE74_9ZZZZ</name>
<evidence type="ECO:0000313" key="2">
    <source>
        <dbReference type="EMBL" id="SVE54635.1"/>
    </source>
</evidence>
<sequence length="135" mass="15574">MVMPSNDPDTTPLYYLDNFRYLITFVAARYHNLLNAREKIFLTRFSDLPLSAQALYVRLLQRKGPYFRVDKIRYTEISAIEASLESLCQQDFAISSGLNQTHVQVAMRNKTELLELLPSDQCKPSQLNRSQVVSL</sequence>
<gene>
    <name evidence="2" type="ORF">METZ01_LOCUS507489</name>
</gene>
<reference evidence="2" key="1">
    <citation type="submission" date="2018-05" db="EMBL/GenBank/DDBJ databases">
        <authorList>
            <person name="Lanie J.A."/>
            <person name="Ng W.-L."/>
            <person name="Kazmierczak K.M."/>
            <person name="Andrzejewski T.M."/>
            <person name="Davidsen T.M."/>
            <person name="Wayne K.J."/>
            <person name="Tettelin H."/>
            <person name="Glass J.I."/>
            <person name="Rusch D."/>
            <person name="Podicherti R."/>
            <person name="Tsui H.-C.T."/>
            <person name="Winkler M.E."/>
        </authorList>
    </citation>
    <scope>NUCLEOTIDE SEQUENCE</scope>
</reference>
<feature type="domain" description="Fanconi-associated nuclease 1-like winged-helix" evidence="1">
    <location>
        <begin position="13"/>
        <end position="92"/>
    </location>
</feature>
<dbReference type="GO" id="GO:0036297">
    <property type="term" value="P:interstrand cross-link repair"/>
    <property type="evidence" value="ECO:0007669"/>
    <property type="project" value="InterPro"/>
</dbReference>
<proteinExistence type="predicted"/>
<feature type="non-terminal residue" evidence="2">
    <location>
        <position position="135"/>
    </location>
</feature>
<protein>
    <recommendedName>
        <fullName evidence="1">Fanconi-associated nuclease 1-like winged-helix domain-containing protein</fullName>
    </recommendedName>
</protein>
<dbReference type="InterPro" id="IPR033315">
    <property type="entry name" value="Fan1-like"/>
</dbReference>
<dbReference type="EMBL" id="UINC01224846">
    <property type="protein sequence ID" value="SVE54635.1"/>
    <property type="molecule type" value="Genomic_DNA"/>
</dbReference>
<dbReference type="PANTHER" id="PTHR15749:SF4">
    <property type="entry name" value="FANCONI-ASSOCIATED NUCLEASE 1"/>
    <property type="match status" value="1"/>
</dbReference>
<accession>A0A383EE74</accession>
<dbReference type="AlphaFoldDB" id="A0A383EE74"/>
<dbReference type="Pfam" id="PF21315">
    <property type="entry name" value="FAN1_HTH"/>
    <property type="match status" value="1"/>
</dbReference>
<evidence type="ECO:0000259" key="1">
    <source>
        <dbReference type="Pfam" id="PF21315"/>
    </source>
</evidence>
<dbReference type="InterPro" id="IPR049125">
    <property type="entry name" value="FAN1-like_WH"/>
</dbReference>
<dbReference type="GO" id="GO:0004518">
    <property type="term" value="F:nuclease activity"/>
    <property type="evidence" value="ECO:0007669"/>
    <property type="project" value="InterPro"/>
</dbReference>
<dbReference type="PANTHER" id="PTHR15749">
    <property type="entry name" value="FANCONI-ASSOCIATED NUCLEASE 1"/>
    <property type="match status" value="1"/>
</dbReference>
<organism evidence="2">
    <name type="scientific">marine metagenome</name>
    <dbReference type="NCBI Taxonomy" id="408172"/>
    <lineage>
        <taxon>unclassified sequences</taxon>
        <taxon>metagenomes</taxon>
        <taxon>ecological metagenomes</taxon>
    </lineage>
</organism>